<dbReference type="Gene3D" id="1.20.1250.20">
    <property type="entry name" value="MFS general substrate transporter like domains"/>
    <property type="match status" value="1"/>
</dbReference>
<evidence type="ECO:0000259" key="2">
    <source>
        <dbReference type="PROSITE" id="PS50850"/>
    </source>
</evidence>
<keyword evidence="4" id="KW-1185">Reference proteome</keyword>
<evidence type="ECO:0000313" key="4">
    <source>
        <dbReference type="Proteomes" id="UP001596328"/>
    </source>
</evidence>
<dbReference type="PROSITE" id="PS50850">
    <property type="entry name" value="MFS"/>
    <property type="match status" value="1"/>
</dbReference>
<dbReference type="Pfam" id="PF07690">
    <property type="entry name" value="MFS_1"/>
    <property type="match status" value="1"/>
</dbReference>
<evidence type="ECO:0000313" key="3">
    <source>
        <dbReference type="EMBL" id="MFC6725990.1"/>
    </source>
</evidence>
<feature type="non-terminal residue" evidence="3">
    <location>
        <position position="1"/>
    </location>
</feature>
<sequence>GLRDALGVGAAGGRTLKPERYFYSGLLIVGVVGQYVGGKLTDRIPVEYGIAGSFGVLALLALVFLPVANLGLAPLLALGAVLGAFLFIVQPLYQATVAEYTPPGTRGLSYGFTYLGVFGVGALGGLVAGTILTYATEGALFLTLAGFAAVASLTGVYLARNGVRAEAA</sequence>
<evidence type="ECO:0000256" key="1">
    <source>
        <dbReference type="SAM" id="Phobius"/>
    </source>
</evidence>
<keyword evidence="1" id="KW-0812">Transmembrane</keyword>
<keyword evidence="1" id="KW-1133">Transmembrane helix</keyword>
<organism evidence="3 4">
    <name type="scientific">Halobium palmae</name>
    <dbReference type="NCBI Taxonomy" id="1776492"/>
    <lineage>
        <taxon>Archaea</taxon>
        <taxon>Methanobacteriati</taxon>
        <taxon>Methanobacteriota</taxon>
        <taxon>Stenosarchaea group</taxon>
        <taxon>Halobacteria</taxon>
        <taxon>Halobacteriales</taxon>
        <taxon>Haloferacaceae</taxon>
        <taxon>Halobium</taxon>
    </lineage>
</organism>
<feature type="transmembrane region" description="Helical" evidence="1">
    <location>
        <begin position="48"/>
        <end position="67"/>
    </location>
</feature>
<comment type="caution">
    <text evidence="3">The sequence shown here is derived from an EMBL/GenBank/DDBJ whole genome shotgun (WGS) entry which is preliminary data.</text>
</comment>
<gene>
    <name evidence="3" type="ORF">ACFQE1_16785</name>
</gene>
<dbReference type="AlphaFoldDB" id="A0ABD5S2W0"/>
<feature type="transmembrane region" description="Helical" evidence="1">
    <location>
        <begin position="20"/>
        <end position="36"/>
    </location>
</feature>
<accession>A0ABD5S2W0</accession>
<name>A0ABD5S2W0_9EURY</name>
<keyword evidence="1" id="KW-0472">Membrane</keyword>
<feature type="domain" description="Major facilitator superfamily (MFS) profile" evidence="2">
    <location>
        <begin position="1"/>
        <end position="168"/>
    </location>
</feature>
<feature type="transmembrane region" description="Helical" evidence="1">
    <location>
        <begin position="73"/>
        <end position="93"/>
    </location>
</feature>
<reference evidence="3 4" key="1">
    <citation type="journal article" date="2019" name="Int. J. Syst. Evol. Microbiol.">
        <title>The Global Catalogue of Microorganisms (GCM) 10K type strain sequencing project: providing services to taxonomists for standard genome sequencing and annotation.</title>
        <authorList>
            <consortium name="The Broad Institute Genomics Platform"/>
            <consortium name="The Broad Institute Genome Sequencing Center for Infectious Disease"/>
            <person name="Wu L."/>
            <person name="Ma J."/>
        </authorList>
    </citation>
    <scope>NUCLEOTIDE SEQUENCE [LARGE SCALE GENOMIC DNA]</scope>
    <source>
        <strain evidence="3 4">NBRC 111368</strain>
    </source>
</reference>
<dbReference type="SUPFAM" id="SSF103473">
    <property type="entry name" value="MFS general substrate transporter"/>
    <property type="match status" value="1"/>
</dbReference>
<feature type="transmembrane region" description="Helical" evidence="1">
    <location>
        <begin position="140"/>
        <end position="159"/>
    </location>
</feature>
<feature type="transmembrane region" description="Helical" evidence="1">
    <location>
        <begin position="114"/>
        <end position="134"/>
    </location>
</feature>
<protein>
    <submittedName>
        <fullName evidence="3">MFS transporter</fullName>
    </submittedName>
</protein>
<proteinExistence type="predicted"/>
<dbReference type="EMBL" id="JBHSWU010000820">
    <property type="protein sequence ID" value="MFC6725990.1"/>
    <property type="molecule type" value="Genomic_DNA"/>
</dbReference>
<dbReference type="InterPro" id="IPR011701">
    <property type="entry name" value="MFS"/>
</dbReference>
<dbReference type="InterPro" id="IPR036259">
    <property type="entry name" value="MFS_trans_sf"/>
</dbReference>
<dbReference type="Proteomes" id="UP001596328">
    <property type="component" value="Unassembled WGS sequence"/>
</dbReference>
<dbReference type="InterPro" id="IPR020846">
    <property type="entry name" value="MFS_dom"/>
</dbReference>